<evidence type="ECO:0000313" key="2">
    <source>
        <dbReference type="EMBL" id="TKX23801.1"/>
    </source>
</evidence>
<sequence>MTHNNKSTLPKHEPRTETLRIPGHKRKPRPFPLQPLRQAPAPPRPSQESSVPIVNDDGSSSVYGSLLRKPSVETRCSTLKSDILNYYLNSGTSNASVTTLAVTESAPLPNSTFAFGDFSQALPGAETAVKTDREPTGLTPTATVAPSDFPQDAIAGFNFALDENEPAIAVLDDTGTSLVRLSFEARPTPSSAHRDPIAASPSRPSPPPAPTPTYSLFPSLTTPPSAGIVLPLTTNRTSSSTSHTRNTSSSSSIVYAPQTIIISSLPQRPRLARLRSSTVSSAHPSTPSTCSTSTVRPSFSTTRSHAKDPQSPSRWSADTVSRPLLSPSSRAVSVATSTKSHTRSGSGPSLGTGTVGRGRSNTAQTSGTVTPNGSVTGSYINGRKRMSRPLLTPNTFDSVPISAFDDDESEDDGGRWRGWRRRMSWGSSGVREIRGGEVRLGSGGGGGGMRIEGEGRRRGWRGWVCCGR</sequence>
<evidence type="ECO:0000256" key="1">
    <source>
        <dbReference type="SAM" id="MobiDB-lite"/>
    </source>
</evidence>
<protein>
    <submittedName>
        <fullName evidence="2">Uncharacterized protein</fullName>
    </submittedName>
</protein>
<dbReference type="AlphaFoldDB" id="A0A4U7B327"/>
<feature type="compositionally biased region" description="Polar residues" evidence="1">
    <location>
        <begin position="213"/>
        <end position="224"/>
    </location>
</feature>
<feature type="compositionally biased region" description="Polar residues" evidence="1">
    <location>
        <begin position="310"/>
        <end position="319"/>
    </location>
</feature>
<comment type="caution">
    <text evidence="2">The sequence shown here is derived from an EMBL/GenBank/DDBJ whole genome shotgun (WGS) entry which is preliminary data.</text>
</comment>
<feature type="region of interest" description="Disordered" evidence="1">
    <location>
        <begin position="186"/>
        <end position="252"/>
    </location>
</feature>
<proteinExistence type="predicted"/>
<dbReference type="Proteomes" id="UP000308133">
    <property type="component" value="Unassembled WGS sequence"/>
</dbReference>
<evidence type="ECO:0000313" key="3">
    <source>
        <dbReference type="Proteomes" id="UP000308133"/>
    </source>
</evidence>
<name>A0A4U7B327_9PEZI</name>
<feature type="compositionally biased region" description="Polar residues" evidence="1">
    <location>
        <begin position="359"/>
        <end position="379"/>
    </location>
</feature>
<feature type="region of interest" description="Disordered" evidence="1">
    <location>
        <begin position="272"/>
        <end position="414"/>
    </location>
</feature>
<dbReference type="EMBL" id="PTQR01000051">
    <property type="protein sequence ID" value="TKX23801.1"/>
    <property type="molecule type" value="Genomic_DNA"/>
</dbReference>
<feature type="compositionally biased region" description="Polar residues" evidence="1">
    <location>
        <begin position="326"/>
        <end position="347"/>
    </location>
</feature>
<feature type="compositionally biased region" description="Polar residues" evidence="1">
    <location>
        <begin position="46"/>
        <end position="59"/>
    </location>
</feature>
<feature type="region of interest" description="Disordered" evidence="1">
    <location>
        <begin position="1"/>
        <end position="59"/>
    </location>
</feature>
<gene>
    <name evidence="2" type="ORF">C1H76_4000</name>
</gene>
<feature type="compositionally biased region" description="Low complexity" evidence="1">
    <location>
        <begin position="233"/>
        <end position="252"/>
    </location>
</feature>
<feature type="compositionally biased region" description="Low complexity" evidence="1">
    <location>
        <begin position="280"/>
        <end position="298"/>
    </location>
</feature>
<organism evidence="2 3">
    <name type="scientific">Elsinoe australis</name>
    <dbReference type="NCBI Taxonomy" id="40998"/>
    <lineage>
        <taxon>Eukaryota</taxon>
        <taxon>Fungi</taxon>
        <taxon>Dikarya</taxon>
        <taxon>Ascomycota</taxon>
        <taxon>Pezizomycotina</taxon>
        <taxon>Dothideomycetes</taxon>
        <taxon>Dothideomycetidae</taxon>
        <taxon>Myriangiales</taxon>
        <taxon>Elsinoaceae</taxon>
        <taxon>Elsinoe</taxon>
    </lineage>
</organism>
<reference evidence="2 3" key="1">
    <citation type="submission" date="2018-02" db="EMBL/GenBank/DDBJ databases">
        <title>Draft genome sequences of Elsinoe sp., causing black scab on jojoba.</title>
        <authorList>
            <person name="Stodart B."/>
            <person name="Jeffress S."/>
            <person name="Ash G."/>
            <person name="Arun Chinnappa K."/>
        </authorList>
    </citation>
    <scope>NUCLEOTIDE SEQUENCE [LARGE SCALE GENOMIC DNA]</scope>
    <source>
        <strain evidence="2 3">Hillstone_2</strain>
    </source>
</reference>
<accession>A0A4U7B327</accession>